<dbReference type="PANTHER" id="PTHR47959">
    <property type="entry name" value="ATP-DEPENDENT RNA HELICASE RHLE-RELATED"/>
    <property type="match status" value="1"/>
</dbReference>
<dbReference type="Pfam" id="PF00270">
    <property type="entry name" value="DEAD"/>
    <property type="match status" value="1"/>
</dbReference>
<feature type="domain" description="DEAD-box RNA helicase Q" evidence="11">
    <location>
        <begin position="1"/>
        <end position="29"/>
    </location>
</feature>
<feature type="compositionally biased region" description="Low complexity" evidence="8">
    <location>
        <begin position="398"/>
        <end position="411"/>
    </location>
</feature>
<feature type="compositionally biased region" description="Polar residues" evidence="8">
    <location>
        <begin position="464"/>
        <end position="474"/>
    </location>
</feature>
<dbReference type="PANTHER" id="PTHR47959:SF10">
    <property type="entry name" value="ATP-DEPENDENT RNA HELICASE RHLB"/>
    <property type="match status" value="1"/>
</dbReference>
<evidence type="ECO:0000256" key="1">
    <source>
        <dbReference type="ARBA" id="ARBA00022741"/>
    </source>
</evidence>
<dbReference type="InterPro" id="IPR011545">
    <property type="entry name" value="DEAD/DEAH_box_helicase_dom"/>
</dbReference>
<dbReference type="InterPro" id="IPR001650">
    <property type="entry name" value="Helicase_C-like"/>
</dbReference>
<dbReference type="GO" id="GO:0005524">
    <property type="term" value="F:ATP binding"/>
    <property type="evidence" value="ECO:0007669"/>
    <property type="project" value="UniProtKB-KW"/>
</dbReference>
<feature type="region of interest" description="Disordered" evidence="8">
    <location>
        <begin position="388"/>
        <end position="427"/>
    </location>
</feature>
<dbReference type="PROSITE" id="PS51195">
    <property type="entry name" value="Q_MOTIF"/>
    <property type="match status" value="1"/>
</dbReference>
<dbReference type="InterPro" id="IPR014001">
    <property type="entry name" value="Helicase_ATP-bd"/>
</dbReference>
<protein>
    <submittedName>
        <fullName evidence="12">DEAD/DEAH box helicase</fullName>
    </submittedName>
</protein>
<gene>
    <name evidence="12" type="ORF">FYJ80_08650</name>
</gene>
<evidence type="ECO:0000256" key="2">
    <source>
        <dbReference type="ARBA" id="ARBA00022801"/>
    </source>
</evidence>
<dbReference type="Pfam" id="PF00271">
    <property type="entry name" value="Helicase_C"/>
    <property type="match status" value="1"/>
</dbReference>
<dbReference type="GO" id="GO:0003676">
    <property type="term" value="F:nucleic acid binding"/>
    <property type="evidence" value="ECO:0007669"/>
    <property type="project" value="InterPro"/>
</dbReference>
<evidence type="ECO:0000313" key="13">
    <source>
        <dbReference type="Proteomes" id="UP000460549"/>
    </source>
</evidence>
<dbReference type="InterPro" id="IPR027417">
    <property type="entry name" value="P-loop_NTPase"/>
</dbReference>
<keyword evidence="2 7" id="KW-0378">Hydrolase</keyword>
<dbReference type="GO" id="GO:0005829">
    <property type="term" value="C:cytosol"/>
    <property type="evidence" value="ECO:0007669"/>
    <property type="project" value="TreeGrafter"/>
</dbReference>
<feature type="domain" description="Helicase C-terminal" evidence="10">
    <location>
        <begin position="236"/>
        <end position="380"/>
    </location>
</feature>
<evidence type="ECO:0000256" key="8">
    <source>
        <dbReference type="SAM" id="MobiDB-lite"/>
    </source>
</evidence>
<dbReference type="RefSeq" id="WP_154426027.1">
    <property type="nucleotide sequence ID" value="NZ_VUNN01000018.1"/>
</dbReference>
<dbReference type="PROSITE" id="PS51192">
    <property type="entry name" value="HELICASE_ATP_BIND_1"/>
    <property type="match status" value="1"/>
</dbReference>
<feature type="short sequence motif" description="Q motif" evidence="6">
    <location>
        <begin position="1"/>
        <end position="29"/>
    </location>
</feature>
<dbReference type="PROSITE" id="PS00039">
    <property type="entry name" value="DEAD_ATP_HELICASE"/>
    <property type="match status" value="1"/>
</dbReference>
<comment type="caution">
    <text evidence="12">The sequence shown here is derived from an EMBL/GenBank/DDBJ whole genome shotgun (WGS) entry which is preliminary data.</text>
</comment>
<accession>A0A7X2PDF4</accession>
<dbReference type="PROSITE" id="PS51194">
    <property type="entry name" value="HELICASE_CTER"/>
    <property type="match status" value="1"/>
</dbReference>
<name>A0A7X2PDF4_9SPIO</name>
<dbReference type="InterPro" id="IPR000629">
    <property type="entry name" value="RNA-helicase_DEAD-box_CS"/>
</dbReference>
<dbReference type="EMBL" id="VUNN01000018">
    <property type="protein sequence ID" value="MSU06837.1"/>
    <property type="molecule type" value="Genomic_DNA"/>
</dbReference>
<evidence type="ECO:0000259" key="10">
    <source>
        <dbReference type="PROSITE" id="PS51194"/>
    </source>
</evidence>
<dbReference type="SUPFAM" id="SSF52540">
    <property type="entry name" value="P-loop containing nucleoside triphosphate hydrolases"/>
    <property type="match status" value="1"/>
</dbReference>
<evidence type="ECO:0000256" key="6">
    <source>
        <dbReference type="PROSITE-ProRule" id="PRU00552"/>
    </source>
</evidence>
<evidence type="ECO:0000259" key="9">
    <source>
        <dbReference type="PROSITE" id="PS51192"/>
    </source>
</evidence>
<dbReference type="AlphaFoldDB" id="A0A7X2PDF4"/>
<reference evidence="12 13" key="1">
    <citation type="submission" date="2019-08" db="EMBL/GenBank/DDBJ databases">
        <title>In-depth cultivation of the pig gut microbiome towards novel bacterial diversity and tailored functional studies.</title>
        <authorList>
            <person name="Wylensek D."/>
            <person name="Hitch T.C.A."/>
            <person name="Clavel T."/>
        </authorList>
    </citation>
    <scope>NUCLEOTIDE SEQUENCE [LARGE SCALE GENOMIC DNA]</scope>
    <source>
        <strain evidence="12 13">NM-380-WT-3C1</strain>
    </source>
</reference>
<sequence length="489" mass="55010">MKFNELGLQESVLEGIKAAGFEICTNVQEMVLPVSLTGRDVMVQSKTGSGKTAVYLLTILEQYQKRKNAGLPLPVSLVIAPTRELALQIEEDAKLLSSHMKDFKVACFYGGVGYQRQNEEISSGLSLYVGTPGRLIDFALSRKIDFRQFSTVVIDEADRMFDMGFYPDVQRMFSMMCSKEDRQTLLLSATLSTRVRNLAWEYMNEPVELESQPEEITVKNITQELFHVSKDEKFYLLLQILNKIAPKSCLIFTNTKGRAVEVAKRLSLNGYKSSYLMGDMPQRERLEALNKIKSGELKILVATDIAARGLQIDDLELVVNYDIPEDYEAYVHRIGRTARAGKSGKAITLACEEYIYGLEAIENYIQMKIPVVWADEVGLSEVVDKSAGYKPSNRKVNSKGPSNSKKSNNKVAPKKPAKAKASVSYENLAKMTPEERMDYYKKTFGSKEQSKKKSVVTPMPKVQSAPSQKTTQPKKSLLSKVLSFFRREK</sequence>
<keyword evidence="4 7" id="KW-0067">ATP-binding</keyword>
<evidence type="ECO:0000259" key="11">
    <source>
        <dbReference type="PROSITE" id="PS51195"/>
    </source>
</evidence>
<evidence type="ECO:0000256" key="7">
    <source>
        <dbReference type="RuleBase" id="RU000492"/>
    </source>
</evidence>
<keyword evidence="1 7" id="KW-0547">Nucleotide-binding</keyword>
<dbReference type="InterPro" id="IPR014014">
    <property type="entry name" value="RNA_helicase_DEAD_Q_motif"/>
</dbReference>
<dbReference type="Proteomes" id="UP000460549">
    <property type="component" value="Unassembled WGS sequence"/>
</dbReference>
<feature type="domain" description="Helicase ATP-binding" evidence="9">
    <location>
        <begin position="32"/>
        <end position="209"/>
    </location>
</feature>
<keyword evidence="3 7" id="KW-0347">Helicase</keyword>
<dbReference type="CDD" id="cd18787">
    <property type="entry name" value="SF2_C_DEAD"/>
    <property type="match status" value="1"/>
</dbReference>
<dbReference type="SMART" id="SM00490">
    <property type="entry name" value="HELICc"/>
    <property type="match status" value="1"/>
</dbReference>
<dbReference type="CDD" id="cd00268">
    <property type="entry name" value="DEADc"/>
    <property type="match status" value="1"/>
</dbReference>
<dbReference type="Gene3D" id="3.40.50.300">
    <property type="entry name" value="P-loop containing nucleotide triphosphate hydrolases"/>
    <property type="match status" value="2"/>
</dbReference>
<dbReference type="GO" id="GO:0003724">
    <property type="term" value="F:RNA helicase activity"/>
    <property type="evidence" value="ECO:0007669"/>
    <property type="project" value="InterPro"/>
</dbReference>
<dbReference type="GO" id="GO:0016787">
    <property type="term" value="F:hydrolase activity"/>
    <property type="evidence" value="ECO:0007669"/>
    <property type="project" value="UniProtKB-KW"/>
</dbReference>
<organism evidence="12 13">
    <name type="scientific">Bullifex porci</name>
    <dbReference type="NCBI Taxonomy" id="2606638"/>
    <lineage>
        <taxon>Bacteria</taxon>
        <taxon>Pseudomonadati</taxon>
        <taxon>Spirochaetota</taxon>
        <taxon>Spirochaetia</taxon>
        <taxon>Spirochaetales</taxon>
        <taxon>Spirochaetaceae</taxon>
        <taxon>Bullifex</taxon>
    </lineage>
</organism>
<evidence type="ECO:0000256" key="3">
    <source>
        <dbReference type="ARBA" id="ARBA00022806"/>
    </source>
</evidence>
<evidence type="ECO:0000256" key="5">
    <source>
        <dbReference type="ARBA" id="ARBA00038437"/>
    </source>
</evidence>
<keyword evidence="13" id="KW-1185">Reference proteome</keyword>
<dbReference type="InterPro" id="IPR044742">
    <property type="entry name" value="DEAD/DEAH_RhlB"/>
</dbReference>
<feature type="region of interest" description="Disordered" evidence="8">
    <location>
        <begin position="442"/>
        <end position="489"/>
    </location>
</feature>
<evidence type="ECO:0000256" key="4">
    <source>
        <dbReference type="ARBA" id="ARBA00022840"/>
    </source>
</evidence>
<evidence type="ECO:0000313" key="12">
    <source>
        <dbReference type="EMBL" id="MSU06837.1"/>
    </source>
</evidence>
<dbReference type="SMART" id="SM00487">
    <property type="entry name" value="DEXDc"/>
    <property type="match status" value="1"/>
</dbReference>
<proteinExistence type="inferred from homology"/>
<dbReference type="InterPro" id="IPR050079">
    <property type="entry name" value="DEAD_box_RNA_helicase"/>
</dbReference>
<comment type="similarity">
    <text evidence="5 7">Belongs to the DEAD box helicase family.</text>
</comment>